<dbReference type="Gene3D" id="2.40.30.10">
    <property type="entry name" value="Translation factors"/>
    <property type="match status" value="1"/>
</dbReference>
<reference evidence="9" key="1">
    <citation type="journal article" date="2020" name="mSystems">
        <title>Genome- and Community-Level Interaction Insights into Carbon Utilization and Element Cycling Functions of Hydrothermarchaeota in Hydrothermal Sediment.</title>
        <authorList>
            <person name="Zhou Z."/>
            <person name="Liu Y."/>
            <person name="Xu W."/>
            <person name="Pan J."/>
            <person name="Luo Z.H."/>
            <person name="Li M."/>
        </authorList>
    </citation>
    <scope>NUCLEOTIDE SEQUENCE [LARGE SCALE GENOMIC DNA]</scope>
    <source>
        <strain evidence="9">SpSt-456</strain>
    </source>
</reference>
<dbReference type="Pfam" id="PF11987">
    <property type="entry name" value="IF-2"/>
    <property type="match status" value="1"/>
</dbReference>
<dbReference type="GO" id="GO:0005737">
    <property type="term" value="C:cytoplasm"/>
    <property type="evidence" value="ECO:0007669"/>
    <property type="project" value="TreeGrafter"/>
</dbReference>
<dbReference type="Gene3D" id="3.40.50.10050">
    <property type="entry name" value="Translation initiation factor IF- 2, domain 3"/>
    <property type="match status" value="1"/>
</dbReference>
<keyword evidence="2" id="KW-0396">Initiation factor</keyword>
<evidence type="ECO:0008006" key="10">
    <source>
        <dbReference type="Google" id="ProtNLM"/>
    </source>
</evidence>
<evidence type="ECO:0000256" key="4">
    <source>
        <dbReference type="ARBA" id="ARBA00022917"/>
    </source>
</evidence>
<feature type="region of interest" description="Disordered" evidence="6">
    <location>
        <begin position="1"/>
        <end position="26"/>
    </location>
</feature>
<organism evidence="9">
    <name type="scientific">Desulfacinum infernum</name>
    <dbReference type="NCBI Taxonomy" id="35837"/>
    <lineage>
        <taxon>Bacteria</taxon>
        <taxon>Pseudomonadati</taxon>
        <taxon>Thermodesulfobacteriota</taxon>
        <taxon>Syntrophobacteria</taxon>
        <taxon>Syntrophobacterales</taxon>
        <taxon>Syntrophobacteraceae</taxon>
        <taxon>Desulfacinum</taxon>
    </lineage>
</organism>
<dbReference type="EMBL" id="DSTK01000021">
    <property type="protein sequence ID" value="HFK97052.1"/>
    <property type="molecule type" value="Genomic_DNA"/>
</dbReference>
<gene>
    <name evidence="9" type="ORF">ENS06_06970</name>
</gene>
<dbReference type="InterPro" id="IPR029459">
    <property type="entry name" value="EFTU-type"/>
</dbReference>
<name>A0A831ZXV6_9BACT</name>
<comment type="similarity">
    <text evidence="1">Belongs to the TRAFAC class translation factor GTPase superfamily. Classic translation factor GTPase family. IF-2 subfamily.</text>
</comment>
<dbReference type="PANTHER" id="PTHR43381:SF4">
    <property type="entry name" value="EUKARYOTIC TRANSLATION INITIATION FACTOR 5B"/>
    <property type="match status" value="1"/>
</dbReference>
<dbReference type="InterPro" id="IPR023115">
    <property type="entry name" value="TIF_IF2_dom3"/>
</dbReference>
<evidence type="ECO:0000256" key="5">
    <source>
        <dbReference type="ARBA" id="ARBA00023134"/>
    </source>
</evidence>
<dbReference type="PANTHER" id="PTHR43381">
    <property type="entry name" value="TRANSLATION INITIATION FACTOR IF-2-RELATED"/>
    <property type="match status" value="1"/>
</dbReference>
<accession>A0A831ZXV6</accession>
<dbReference type="InterPro" id="IPR009000">
    <property type="entry name" value="Transl_B-barrel_sf"/>
</dbReference>
<dbReference type="InterPro" id="IPR015760">
    <property type="entry name" value="TIF_IF2"/>
</dbReference>
<proteinExistence type="inferred from homology"/>
<dbReference type="Pfam" id="PF14578">
    <property type="entry name" value="GTP_EFTU_D4"/>
    <property type="match status" value="1"/>
</dbReference>
<evidence type="ECO:0000256" key="6">
    <source>
        <dbReference type="SAM" id="MobiDB-lite"/>
    </source>
</evidence>
<keyword evidence="3" id="KW-0547">Nucleotide-binding</keyword>
<evidence type="ECO:0000256" key="2">
    <source>
        <dbReference type="ARBA" id="ARBA00022540"/>
    </source>
</evidence>
<dbReference type="GO" id="GO:0005525">
    <property type="term" value="F:GTP binding"/>
    <property type="evidence" value="ECO:0007669"/>
    <property type="project" value="UniProtKB-KW"/>
</dbReference>
<keyword evidence="4" id="KW-0648">Protein biosynthesis</keyword>
<evidence type="ECO:0000256" key="1">
    <source>
        <dbReference type="ARBA" id="ARBA00007733"/>
    </source>
</evidence>
<evidence type="ECO:0000256" key="3">
    <source>
        <dbReference type="ARBA" id="ARBA00022741"/>
    </source>
</evidence>
<sequence>MAGGKKKGTHTGSPEQRVVHGTRSAQDKARRLDLVVKADTVGTCEAMETALQKLSGPEATVRVLHKGVGSITKTDVLLAATASRLVLGFGVGIAPKVDVAARDMGVELITDERLQRLVDAVSARLRSLVAPHEPKEAEEIVGQGTIIALFKSSRRGIIIGCEITEGVFRVGTPFRVISAMGPVYTGNIESMQIDRKPVQEARKGQQVGIKISDWNQAHIGDLVEAYAKRR</sequence>
<dbReference type="InterPro" id="IPR036925">
    <property type="entry name" value="TIF_IF2_dom3_sf"/>
</dbReference>
<feature type="domain" description="Elongation factor Tu-type" evidence="8">
    <location>
        <begin position="153"/>
        <end position="213"/>
    </location>
</feature>
<dbReference type="AlphaFoldDB" id="A0A831ZXV6"/>
<keyword evidence="5" id="KW-0342">GTP-binding</keyword>
<evidence type="ECO:0000259" key="7">
    <source>
        <dbReference type="Pfam" id="PF11987"/>
    </source>
</evidence>
<dbReference type="SUPFAM" id="SSF52156">
    <property type="entry name" value="Initiation factor IF2/eIF5b, domain 3"/>
    <property type="match status" value="1"/>
</dbReference>
<protein>
    <recommendedName>
        <fullName evidence="10">Translation initiation factor IF-2</fullName>
    </recommendedName>
</protein>
<evidence type="ECO:0000313" key="9">
    <source>
        <dbReference type="EMBL" id="HFK97052.1"/>
    </source>
</evidence>
<comment type="caution">
    <text evidence="9">The sequence shown here is derived from an EMBL/GenBank/DDBJ whole genome shotgun (WGS) entry which is preliminary data.</text>
</comment>
<dbReference type="GO" id="GO:0003743">
    <property type="term" value="F:translation initiation factor activity"/>
    <property type="evidence" value="ECO:0007669"/>
    <property type="project" value="UniProtKB-KW"/>
</dbReference>
<dbReference type="FunFam" id="3.40.50.10050:FF:000001">
    <property type="entry name" value="Translation initiation factor IF-2"/>
    <property type="match status" value="1"/>
</dbReference>
<evidence type="ECO:0000259" key="8">
    <source>
        <dbReference type="Pfam" id="PF14578"/>
    </source>
</evidence>
<feature type="domain" description="Translation initiation factor IF- 2" evidence="7">
    <location>
        <begin position="25"/>
        <end position="121"/>
    </location>
</feature>
<dbReference type="SUPFAM" id="SSF50447">
    <property type="entry name" value="Translation proteins"/>
    <property type="match status" value="1"/>
</dbReference>